<evidence type="ECO:0000313" key="2">
    <source>
        <dbReference type="EMBL" id="RGT61407.1"/>
    </source>
</evidence>
<dbReference type="SUPFAM" id="SSF46955">
    <property type="entry name" value="Putative DNA-binding domain"/>
    <property type="match status" value="1"/>
</dbReference>
<dbReference type="InterPro" id="IPR009061">
    <property type="entry name" value="DNA-bd_dom_put_sf"/>
</dbReference>
<dbReference type="GO" id="GO:0003677">
    <property type="term" value="F:DNA binding"/>
    <property type="evidence" value="ECO:0007669"/>
    <property type="project" value="UniProtKB-KW"/>
</dbReference>
<dbReference type="AlphaFoldDB" id="A0A412PNG5"/>
<dbReference type="InterPro" id="IPR041657">
    <property type="entry name" value="HTH_17"/>
</dbReference>
<dbReference type="EMBL" id="QRWZ01000004">
    <property type="protein sequence ID" value="RGT61407.1"/>
    <property type="molecule type" value="Genomic_DNA"/>
</dbReference>
<dbReference type="Gene3D" id="1.10.10.10">
    <property type="entry name" value="Winged helix-like DNA-binding domain superfamily/Winged helix DNA-binding domain"/>
    <property type="match status" value="1"/>
</dbReference>
<gene>
    <name evidence="2" type="ORF">DWX18_04180</name>
</gene>
<proteinExistence type="predicted"/>
<comment type="caution">
    <text evidence="2">The sequence shown here is derived from an EMBL/GenBank/DDBJ whole genome shotgun (WGS) entry which is preliminary data.</text>
</comment>
<evidence type="ECO:0000313" key="3">
    <source>
        <dbReference type="Proteomes" id="UP000284046"/>
    </source>
</evidence>
<dbReference type="InterPro" id="IPR036388">
    <property type="entry name" value="WH-like_DNA-bd_sf"/>
</dbReference>
<dbReference type="Proteomes" id="UP000284046">
    <property type="component" value="Unassembled WGS sequence"/>
</dbReference>
<name>A0A412PNG5_STRAP</name>
<keyword evidence="2" id="KW-0238">DNA-binding</keyword>
<accession>A0A412PNG5</accession>
<sequence length="102" mass="12207">MAWHKTKEEKMEEGIILTFVNKIMDGVRNSLLEISQMFDIEKALPLELTQQQVMKMLGCSTTTFDRYARFSDFPKIDRGRGTQIRYPRDAVRDWYNENWQRL</sequence>
<organism evidence="2 3">
    <name type="scientific">Streptococcus anginosus</name>
    <dbReference type="NCBI Taxonomy" id="1328"/>
    <lineage>
        <taxon>Bacteria</taxon>
        <taxon>Bacillati</taxon>
        <taxon>Bacillota</taxon>
        <taxon>Bacilli</taxon>
        <taxon>Lactobacillales</taxon>
        <taxon>Streptococcaceae</taxon>
        <taxon>Streptococcus</taxon>
        <taxon>Streptococcus anginosus group</taxon>
    </lineage>
</organism>
<reference evidence="2 3" key="1">
    <citation type="submission" date="2018-08" db="EMBL/GenBank/DDBJ databases">
        <title>A genome reference for cultivated species of the human gut microbiota.</title>
        <authorList>
            <person name="Zou Y."/>
            <person name="Xue W."/>
            <person name="Luo G."/>
        </authorList>
    </citation>
    <scope>NUCLEOTIDE SEQUENCE [LARGE SCALE GENOMIC DNA]</scope>
    <source>
        <strain evidence="2 3">AF18-38</strain>
    </source>
</reference>
<evidence type="ECO:0000259" key="1">
    <source>
        <dbReference type="Pfam" id="PF12728"/>
    </source>
</evidence>
<protein>
    <submittedName>
        <fullName evidence="2">DNA-binding protein</fullName>
    </submittedName>
</protein>
<dbReference type="Pfam" id="PF12728">
    <property type="entry name" value="HTH_17"/>
    <property type="match status" value="1"/>
</dbReference>
<feature type="domain" description="Helix-turn-helix" evidence="1">
    <location>
        <begin position="48"/>
        <end position="98"/>
    </location>
</feature>